<feature type="repeat" description="WD" evidence="3">
    <location>
        <begin position="867"/>
        <end position="908"/>
    </location>
</feature>
<dbReference type="CDD" id="cd00200">
    <property type="entry name" value="WD40"/>
    <property type="match status" value="2"/>
</dbReference>
<dbReference type="Pfam" id="PF24883">
    <property type="entry name" value="NPHP3_N"/>
    <property type="match status" value="1"/>
</dbReference>
<evidence type="ECO:0000256" key="3">
    <source>
        <dbReference type="PROSITE-ProRule" id="PRU00221"/>
    </source>
</evidence>
<dbReference type="InterPro" id="IPR011047">
    <property type="entry name" value="Quinoprotein_ADH-like_sf"/>
</dbReference>
<dbReference type="InterPro" id="IPR020472">
    <property type="entry name" value="WD40_PAC1"/>
</dbReference>
<evidence type="ECO:0000313" key="6">
    <source>
        <dbReference type="Proteomes" id="UP001147752"/>
    </source>
</evidence>
<dbReference type="InterPro" id="IPR019775">
    <property type="entry name" value="WD40_repeat_CS"/>
</dbReference>
<feature type="repeat" description="WD" evidence="3">
    <location>
        <begin position="1119"/>
        <end position="1160"/>
    </location>
</feature>
<dbReference type="PROSITE" id="PS50294">
    <property type="entry name" value="WD_REPEATS_REGION"/>
    <property type="match status" value="11"/>
</dbReference>
<feature type="repeat" description="WD" evidence="3">
    <location>
        <begin position="825"/>
        <end position="866"/>
    </location>
</feature>
<dbReference type="PROSITE" id="PS50837">
    <property type="entry name" value="NACHT"/>
    <property type="match status" value="1"/>
</dbReference>
<keyword evidence="2" id="KW-0677">Repeat</keyword>
<dbReference type="OrthoDB" id="1577640at2759"/>
<dbReference type="PROSITE" id="PS50082">
    <property type="entry name" value="WD_REPEATS_2"/>
    <property type="match status" value="11"/>
</dbReference>
<keyword evidence="6" id="KW-1185">Reference proteome</keyword>
<feature type="repeat" description="WD" evidence="3">
    <location>
        <begin position="951"/>
        <end position="992"/>
    </location>
</feature>
<gene>
    <name evidence="5" type="ORF">N7517_008960</name>
</gene>
<dbReference type="Pfam" id="PF25173">
    <property type="entry name" value="Beta-prop_WDR3_1st"/>
    <property type="match status" value="1"/>
</dbReference>
<organism evidence="5 6">
    <name type="scientific">Penicillium concentricum</name>
    <dbReference type="NCBI Taxonomy" id="293559"/>
    <lineage>
        <taxon>Eukaryota</taxon>
        <taxon>Fungi</taxon>
        <taxon>Dikarya</taxon>
        <taxon>Ascomycota</taxon>
        <taxon>Pezizomycotina</taxon>
        <taxon>Eurotiomycetes</taxon>
        <taxon>Eurotiomycetidae</taxon>
        <taxon>Eurotiales</taxon>
        <taxon>Aspergillaceae</taxon>
        <taxon>Penicillium</taxon>
    </lineage>
</organism>
<protein>
    <recommendedName>
        <fullName evidence="4">NACHT domain-containing protein</fullName>
    </recommendedName>
</protein>
<evidence type="ECO:0000259" key="4">
    <source>
        <dbReference type="PROSITE" id="PS50837"/>
    </source>
</evidence>
<dbReference type="SUPFAM" id="SSF52540">
    <property type="entry name" value="P-loop containing nucleoside triphosphate hydrolases"/>
    <property type="match status" value="1"/>
</dbReference>
<feature type="repeat" description="WD" evidence="3">
    <location>
        <begin position="1245"/>
        <end position="1286"/>
    </location>
</feature>
<feature type="repeat" description="WD" evidence="3">
    <location>
        <begin position="993"/>
        <end position="1034"/>
    </location>
</feature>
<dbReference type="PANTHER" id="PTHR19848:SF8">
    <property type="entry name" value="F-BOX AND WD REPEAT DOMAIN CONTAINING 7"/>
    <property type="match status" value="1"/>
</dbReference>
<feature type="repeat" description="WD" evidence="3">
    <location>
        <begin position="1203"/>
        <end position="1244"/>
    </location>
</feature>
<feature type="domain" description="NACHT" evidence="4">
    <location>
        <begin position="277"/>
        <end position="425"/>
    </location>
</feature>
<proteinExistence type="predicted"/>
<dbReference type="Pfam" id="PF00400">
    <property type="entry name" value="WD40"/>
    <property type="match status" value="6"/>
</dbReference>
<evidence type="ECO:0000313" key="5">
    <source>
        <dbReference type="EMBL" id="KAJ5359769.1"/>
    </source>
</evidence>
<dbReference type="InterPro" id="IPR056884">
    <property type="entry name" value="NPHP3-like_N"/>
</dbReference>
<dbReference type="PRINTS" id="PR00320">
    <property type="entry name" value="GPROTEINBRPT"/>
</dbReference>
<dbReference type="InterPro" id="IPR007111">
    <property type="entry name" value="NACHT_NTPase"/>
</dbReference>
<dbReference type="InterPro" id="IPR001680">
    <property type="entry name" value="WD40_rpt"/>
</dbReference>
<dbReference type="PROSITE" id="PS00678">
    <property type="entry name" value="WD_REPEATS_1"/>
    <property type="match status" value="8"/>
</dbReference>
<name>A0A9W9UX04_9EURO</name>
<dbReference type="InterPro" id="IPR015943">
    <property type="entry name" value="WD40/YVTN_repeat-like_dom_sf"/>
</dbReference>
<sequence>MSTTRILLYHDDDNDDEFINPMYLAITYRLLCGSSVPKPAPDDKWWCTPSMQIHPYLQTLNIVFIAVSLKMDGLSSAANVIAVIQLTGTLVKLCGGYIREVKDARDEILGLQQAIASLQGTLQELQMFIRSNDAKKLPASSQLVSDSTDCLTDLQALEARLNPRKGKRLMRTLGLRALKWPLKRSEVEGVIQKTERYKSLFILSLSVDQTPHSSLMVGVAQITDRINQNMDWMKLEGVAEAGFESFSNRDEVQCLQGTRTKLLQQIMEWAMLPSPKAIFWLNGMAGTGKSTISRTVARSLKDSNHLGANFFKRGEGERGNARKFFPTLVRQLMLRISELRPGVQKALHDDPDITSKSISEQFNKLLFQPLLKLDQLGQQTQIAVIVIDALDEGEHDQDVRNITRLLPRLQEANAVRIRVFLTSRPELPIILGFSKIADHDYRNLALHEIPEEVIEHDIELFLHDRFTKIQHDRNVSRDWPGVDVLQEIVTMSVPLFISAATICRYIEHSKLEPTIRLTELLKDSRQYAKKMDKTYLPILRRLLEDEESDKSEQQQLLHLFNKIVGAIILLAVPLSTNALSLFLGIEANQIGNLLDSFRSVLSVPNDRDLPIRILHLSFRDFLIQSESEFLVDEPNKHKEIALLCLEKMRSDLRKNVCNLEGLATRRADIDPQSLRRHLPPELEYSCRYWIHHLKQSPVSSSEAEFVLLFLHEHFLHWVEAMSLLGLVSEVVGMLNLLQKMQLICPTGSHKGNDQSLISEFLHDAKRFILKNRQMADDVPLQIYYSGLVFAPTEAIVRRKFEAEIPNWISRLPHVGKTWSSELQTLEGHSASVESVAFSPDGALLASGSYDKTVRLWDSTTGSPQQTLEGHSGGVQSVTFSPDGALLASGSSDKTVRLWDTTTGALEYTLEGHSEEVNSVAFSPDGALLASGSSDKTIRIWDTRIGALQQTLEGHLKQVLSVAFSPDGALLASSSLNQTVHLWDSATGALKYSLEGHSDSVHSVAFSPDSALLASGSDDRTVRIWNTATGTPQQTLKGDSLSVQSVIFSPNGALLASGSDDNTVRLWDTATGVTEQALEGHSDSIQSVVFSPNGAQLASGSRDQTVRLWDTATGALQHTLEGHSGWVWSVAFSSSGALLASGSFDQTVRILDTATGALEHTLEGHSDGVWSVAFSPDGALLASGSHDQALRIWDTATGALEHTLEGHSDGVWSVVFSPDGALLASGSLDQTVRLWDTATGTLQQALEGHSNSVQSVVFSPDSALLASSSRDQTVRLWDTATGALQQTHPFNGVVTELKFNHDGSYLITNLGPLHVQSGAKIPAASSNIVISGIFIEQQWAKFNGKNILWLPPGSRPRCSAINDNLLALGYASGLVSFLEFQASWCQLF</sequence>
<reference evidence="5" key="1">
    <citation type="submission" date="2022-12" db="EMBL/GenBank/DDBJ databases">
        <authorList>
            <person name="Petersen C."/>
        </authorList>
    </citation>
    <scope>NUCLEOTIDE SEQUENCE</scope>
    <source>
        <strain evidence="5">IBT 3081</strain>
    </source>
</reference>
<dbReference type="Gene3D" id="2.130.10.10">
    <property type="entry name" value="YVTN repeat-like/Quinoprotein amine dehydrogenase"/>
    <property type="match status" value="5"/>
</dbReference>
<accession>A0A9W9UX04</accession>
<comment type="caution">
    <text evidence="5">The sequence shown here is derived from an EMBL/GenBank/DDBJ whole genome shotgun (WGS) entry which is preliminary data.</text>
</comment>
<reference evidence="5" key="2">
    <citation type="journal article" date="2023" name="IMA Fungus">
        <title>Comparative genomic study of the Penicillium genus elucidates a diverse pangenome and 15 lateral gene transfer events.</title>
        <authorList>
            <person name="Petersen C."/>
            <person name="Sorensen T."/>
            <person name="Nielsen M.R."/>
            <person name="Sondergaard T.E."/>
            <person name="Sorensen J.L."/>
            <person name="Fitzpatrick D.A."/>
            <person name="Frisvad J.C."/>
            <person name="Nielsen K.L."/>
        </authorList>
    </citation>
    <scope>NUCLEOTIDE SEQUENCE</scope>
    <source>
        <strain evidence="5">IBT 3081</strain>
    </source>
</reference>
<dbReference type="Proteomes" id="UP001147752">
    <property type="component" value="Unassembled WGS sequence"/>
</dbReference>
<feature type="repeat" description="WD" evidence="3">
    <location>
        <begin position="909"/>
        <end position="950"/>
    </location>
</feature>
<feature type="repeat" description="WD" evidence="3">
    <location>
        <begin position="1077"/>
        <end position="1118"/>
    </location>
</feature>
<evidence type="ECO:0000256" key="1">
    <source>
        <dbReference type="ARBA" id="ARBA00022574"/>
    </source>
</evidence>
<dbReference type="PANTHER" id="PTHR19848">
    <property type="entry name" value="WD40 REPEAT PROTEIN"/>
    <property type="match status" value="1"/>
</dbReference>
<dbReference type="GeneID" id="81465866"/>
<dbReference type="RefSeq" id="XP_056575255.1">
    <property type="nucleotide sequence ID" value="XM_056726683.1"/>
</dbReference>
<keyword evidence="1 3" id="KW-0853">WD repeat</keyword>
<dbReference type="EMBL" id="JAPZBT010000004">
    <property type="protein sequence ID" value="KAJ5359769.1"/>
    <property type="molecule type" value="Genomic_DNA"/>
</dbReference>
<feature type="repeat" description="WD" evidence="3">
    <location>
        <begin position="1161"/>
        <end position="1202"/>
    </location>
</feature>
<dbReference type="Gene3D" id="3.40.50.300">
    <property type="entry name" value="P-loop containing nucleotide triphosphate hydrolases"/>
    <property type="match status" value="1"/>
</dbReference>
<dbReference type="SMART" id="SM00320">
    <property type="entry name" value="WD40"/>
    <property type="match status" value="11"/>
</dbReference>
<dbReference type="SUPFAM" id="SSF50998">
    <property type="entry name" value="Quinoprotein alcohol dehydrogenase-like"/>
    <property type="match status" value="2"/>
</dbReference>
<feature type="repeat" description="WD" evidence="3">
    <location>
        <begin position="1035"/>
        <end position="1076"/>
    </location>
</feature>
<dbReference type="InterPro" id="IPR027417">
    <property type="entry name" value="P-loop_NTPase"/>
</dbReference>
<evidence type="ECO:0000256" key="2">
    <source>
        <dbReference type="ARBA" id="ARBA00022737"/>
    </source>
</evidence>